<gene>
    <name evidence="2" type="ORF">E2K98_05655</name>
    <name evidence="1" type="ORF">RCG21_14960</name>
</gene>
<proteinExistence type="predicted"/>
<keyword evidence="4" id="KW-1185">Reference proteome</keyword>
<evidence type="ECO:0008006" key="5">
    <source>
        <dbReference type="Google" id="ProtNLM"/>
    </source>
</evidence>
<dbReference type="Proteomes" id="UP001178888">
    <property type="component" value="Unassembled WGS sequence"/>
</dbReference>
<evidence type="ECO:0000313" key="4">
    <source>
        <dbReference type="Proteomes" id="UP001178888"/>
    </source>
</evidence>
<dbReference type="EMBL" id="JAVGVR010000001">
    <property type="protein sequence ID" value="MDQ6597647.1"/>
    <property type="molecule type" value="Genomic_DNA"/>
</dbReference>
<reference evidence="2 3" key="1">
    <citation type="submission" date="2019-03" db="EMBL/GenBank/DDBJ databases">
        <title>Bacillus niacini sp. nov. a Nicotinate-Metabolizing Mesophile Isolated from Soil.</title>
        <authorList>
            <person name="Zhang G."/>
        </authorList>
    </citation>
    <scope>NUCLEOTIDE SEQUENCE [LARGE SCALE GENOMIC DNA]</scope>
    <source>
        <strain evidence="2 3">WN066</strain>
    </source>
</reference>
<protein>
    <recommendedName>
        <fullName evidence="5">Spore coat protein B</fullName>
    </recommendedName>
</protein>
<evidence type="ECO:0000313" key="3">
    <source>
        <dbReference type="Proteomes" id="UP000295132"/>
    </source>
</evidence>
<organism evidence="2 3">
    <name type="scientific">Bacillus salipaludis</name>
    <dbReference type="NCBI Taxonomy" id="2547811"/>
    <lineage>
        <taxon>Bacteria</taxon>
        <taxon>Bacillati</taxon>
        <taxon>Bacillota</taxon>
        <taxon>Bacilli</taxon>
        <taxon>Bacillales</taxon>
        <taxon>Bacillaceae</taxon>
        <taxon>Bacillus</taxon>
    </lineage>
</organism>
<reference evidence="1" key="2">
    <citation type="submission" date="2023-08" db="EMBL/GenBank/DDBJ databases">
        <title>Nitrogen cycling bacteria in agricultural field soils.</title>
        <authorList>
            <person name="Jang J."/>
        </authorList>
    </citation>
    <scope>NUCLEOTIDE SEQUENCE</scope>
    <source>
        <strain evidence="1">PS3-36</strain>
    </source>
</reference>
<accession>A0A4R5VUV3</accession>
<dbReference type="RefSeq" id="WP_133333298.1">
    <property type="nucleotide sequence ID" value="NZ_JAVGVR010000001.1"/>
</dbReference>
<sequence>MFLDLLRSFVGKVINIDRGGRGSKVGKLLDVYNDYFVLLTEEDGVVYYNTQHIKSVTENTKGFKNEFTEDFEYKKANNLLSLLENQKLQWIKINHDGPEKIEGILFDINDDMMTLIFNDEIVRISMFHLRTIRMG</sequence>
<dbReference type="AlphaFoldDB" id="A0A4R5VUV3"/>
<name>A0A4R5VUV3_9BACI</name>
<evidence type="ECO:0000313" key="1">
    <source>
        <dbReference type="EMBL" id="MDQ6597647.1"/>
    </source>
</evidence>
<dbReference type="Proteomes" id="UP000295132">
    <property type="component" value="Unassembled WGS sequence"/>
</dbReference>
<evidence type="ECO:0000313" key="2">
    <source>
        <dbReference type="EMBL" id="TDK62948.1"/>
    </source>
</evidence>
<dbReference type="EMBL" id="SMYO01000003">
    <property type="protein sequence ID" value="TDK62948.1"/>
    <property type="molecule type" value="Genomic_DNA"/>
</dbReference>
<comment type="caution">
    <text evidence="2">The sequence shown here is derived from an EMBL/GenBank/DDBJ whole genome shotgun (WGS) entry which is preliminary data.</text>
</comment>